<evidence type="ECO:0000256" key="4">
    <source>
        <dbReference type="SAM" id="MobiDB-lite"/>
    </source>
</evidence>
<dbReference type="Proteomes" id="UP000789739">
    <property type="component" value="Unassembled WGS sequence"/>
</dbReference>
<organism evidence="5 6">
    <name type="scientific">Paraglomus brasilianum</name>
    <dbReference type="NCBI Taxonomy" id="144538"/>
    <lineage>
        <taxon>Eukaryota</taxon>
        <taxon>Fungi</taxon>
        <taxon>Fungi incertae sedis</taxon>
        <taxon>Mucoromycota</taxon>
        <taxon>Glomeromycotina</taxon>
        <taxon>Glomeromycetes</taxon>
        <taxon>Paraglomerales</taxon>
        <taxon>Paraglomeraceae</taxon>
        <taxon>Paraglomus</taxon>
    </lineage>
</organism>
<dbReference type="GO" id="GO:0080129">
    <property type="term" value="P:proteasome core complex assembly"/>
    <property type="evidence" value="ECO:0007669"/>
    <property type="project" value="TreeGrafter"/>
</dbReference>
<accession>A0A9N8Z7J9</accession>
<name>A0A9N8Z7J9_9GLOM</name>
<protein>
    <recommendedName>
        <fullName evidence="2">Proteasome assembly chaperone 1</fullName>
    </recommendedName>
</protein>
<evidence type="ECO:0000256" key="2">
    <source>
        <dbReference type="ARBA" id="ARBA00019180"/>
    </source>
</evidence>
<comment type="caution">
    <text evidence="5">The sequence shown here is derived from an EMBL/GenBank/DDBJ whole genome shotgun (WGS) entry which is preliminary data.</text>
</comment>
<dbReference type="InterPro" id="IPR016565">
    <property type="entry name" value="Proteasome_assmbl_chp_1"/>
</dbReference>
<comment type="similarity">
    <text evidence="1">Belongs to the PSMG1 family.</text>
</comment>
<dbReference type="PANTHER" id="PTHR15069:SF1">
    <property type="entry name" value="PROTEASOME ASSEMBLY CHAPERONE 1"/>
    <property type="match status" value="1"/>
</dbReference>
<dbReference type="OrthoDB" id="17536at2759"/>
<dbReference type="GO" id="GO:0070628">
    <property type="term" value="F:proteasome binding"/>
    <property type="evidence" value="ECO:0007669"/>
    <property type="project" value="TreeGrafter"/>
</dbReference>
<evidence type="ECO:0000256" key="3">
    <source>
        <dbReference type="ARBA" id="ARBA00023186"/>
    </source>
</evidence>
<evidence type="ECO:0000313" key="6">
    <source>
        <dbReference type="Proteomes" id="UP000789739"/>
    </source>
</evidence>
<reference evidence="5" key="1">
    <citation type="submission" date="2021-06" db="EMBL/GenBank/DDBJ databases">
        <authorList>
            <person name="Kallberg Y."/>
            <person name="Tangrot J."/>
            <person name="Rosling A."/>
        </authorList>
    </citation>
    <scope>NUCLEOTIDE SEQUENCE</scope>
    <source>
        <strain evidence="5">BR232B</strain>
    </source>
</reference>
<dbReference type="GO" id="GO:0005783">
    <property type="term" value="C:endoplasmic reticulum"/>
    <property type="evidence" value="ECO:0007669"/>
    <property type="project" value="InterPro"/>
</dbReference>
<feature type="compositionally biased region" description="Acidic residues" evidence="4">
    <location>
        <begin position="15"/>
        <end position="26"/>
    </location>
</feature>
<keyword evidence="6" id="KW-1185">Reference proteome</keyword>
<sequence length="269" mass="30191">MEYEIYHQPTRYASEDSDSEFEEETSTEYEPPIVHFIPSKQGSKLQARVMIIGVCGGGNVFLASVNGKKLLGTMLLPETDLKGNTFSQEALTPVSDKNCFFYTLESDPSVIVVPCNYNVNDDRCFIWAKSLFQHVEAEWFVTVDVIILDVFTASSFITSNRLDEQTARYPPFVRLLQTSAANKTIDVPSYEAPNLACNLTAAILNHCEIRNIPAYALFSIQDSRHGKTITTYDTLEAYKSALSLLLPGTKLLTDFDQLQESRKVSPLYL</sequence>
<dbReference type="AlphaFoldDB" id="A0A9N8Z7J9"/>
<keyword evidence="3" id="KW-0143">Chaperone</keyword>
<dbReference type="PANTHER" id="PTHR15069">
    <property type="entry name" value="PROTEASOME ASSEMBLY CHAPERONE 1"/>
    <property type="match status" value="1"/>
</dbReference>
<evidence type="ECO:0000313" key="5">
    <source>
        <dbReference type="EMBL" id="CAG8478969.1"/>
    </source>
</evidence>
<proteinExistence type="inferred from homology"/>
<evidence type="ECO:0000256" key="1">
    <source>
        <dbReference type="ARBA" id="ARBA00005261"/>
    </source>
</evidence>
<feature type="region of interest" description="Disordered" evidence="4">
    <location>
        <begin position="1"/>
        <end position="26"/>
    </location>
</feature>
<dbReference type="Pfam" id="PF16094">
    <property type="entry name" value="PAC1"/>
    <property type="match status" value="1"/>
</dbReference>
<gene>
    <name evidence="5" type="ORF">PBRASI_LOCUS1472</name>
</gene>
<dbReference type="EMBL" id="CAJVPI010000095">
    <property type="protein sequence ID" value="CAG8478969.1"/>
    <property type="molecule type" value="Genomic_DNA"/>
</dbReference>